<feature type="transmembrane region" description="Helical" evidence="6">
    <location>
        <begin position="157"/>
        <end position="190"/>
    </location>
</feature>
<dbReference type="InterPro" id="IPR002781">
    <property type="entry name" value="TM_pro_TauE-like"/>
</dbReference>
<keyword evidence="5 6" id="KW-0472">Membrane</keyword>
<dbReference type="OrthoDB" id="434519at2759"/>
<dbReference type="Proteomes" id="UP000639772">
    <property type="component" value="Chromosome 3"/>
</dbReference>
<feature type="transmembrane region" description="Helical" evidence="6">
    <location>
        <begin position="433"/>
        <end position="459"/>
    </location>
</feature>
<feature type="transmembrane region" description="Helical" evidence="6">
    <location>
        <begin position="334"/>
        <end position="363"/>
    </location>
</feature>
<evidence type="ECO:0000256" key="2">
    <source>
        <dbReference type="ARBA" id="ARBA00009142"/>
    </source>
</evidence>
<feature type="transmembrane region" description="Helical" evidence="6">
    <location>
        <begin position="375"/>
        <end position="395"/>
    </location>
</feature>
<feature type="transmembrane region" description="Helical" evidence="6">
    <location>
        <begin position="290"/>
        <end position="313"/>
    </location>
</feature>
<dbReference type="PANTHER" id="PTHR14255:SF1">
    <property type="entry name" value="SULFITE EXPORTER TAUE_SAFE FAMILY PROTEIN 3"/>
    <property type="match status" value="1"/>
</dbReference>
<protein>
    <recommendedName>
        <fullName evidence="9">Sulfite exporter TauE/SafE family protein</fullName>
    </recommendedName>
</protein>
<comment type="similarity">
    <text evidence="2">Belongs to the 4-toluene sulfonate uptake permease (TSUP) (TC 2.A.102) family.</text>
</comment>
<dbReference type="PANTHER" id="PTHR14255">
    <property type="entry name" value="CEREBLON"/>
    <property type="match status" value="1"/>
</dbReference>
<feature type="transmembrane region" description="Helical" evidence="6">
    <location>
        <begin position="260"/>
        <end position="278"/>
    </location>
</feature>
<dbReference type="GO" id="GO:0016567">
    <property type="term" value="P:protein ubiquitination"/>
    <property type="evidence" value="ECO:0007669"/>
    <property type="project" value="TreeGrafter"/>
</dbReference>
<dbReference type="AlphaFoldDB" id="A0A835VC41"/>
<keyword evidence="3 6" id="KW-0812">Transmembrane</keyword>
<feature type="transmembrane region" description="Helical" evidence="6">
    <location>
        <begin position="77"/>
        <end position="107"/>
    </location>
</feature>
<comment type="caution">
    <text evidence="7">The sequence shown here is derived from an EMBL/GenBank/DDBJ whole genome shotgun (WGS) entry which is preliminary data.</text>
</comment>
<dbReference type="EMBL" id="JADCNM010000003">
    <property type="protein sequence ID" value="KAG0490856.1"/>
    <property type="molecule type" value="Genomic_DNA"/>
</dbReference>
<evidence type="ECO:0000256" key="5">
    <source>
        <dbReference type="ARBA" id="ARBA00023136"/>
    </source>
</evidence>
<evidence type="ECO:0000256" key="1">
    <source>
        <dbReference type="ARBA" id="ARBA00004141"/>
    </source>
</evidence>
<evidence type="ECO:0000313" key="7">
    <source>
        <dbReference type="EMBL" id="KAG0490856.1"/>
    </source>
</evidence>
<dbReference type="GO" id="GO:0031464">
    <property type="term" value="C:Cul4A-RING E3 ubiquitin ligase complex"/>
    <property type="evidence" value="ECO:0007669"/>
    <property type="project" value="TreeGrafter"/>
</dbReference>
<feature type="transmembrane region" description="Helical" evidence="6">
    <location>
        <begin position="402"/>
        <end position="421"/>
    </location>
</feature>
<evidence type="ECO:0000256" key="6">
    <source>
        <dbReference type="SAM" id="Phobius"/>
    </source>
</evidence>
<sequence length="474" mass="52100">MEISWRRRISVISAIILIVVMASAVGLAERGWTFVTVATRQEMEEPRYLDRILGFLWQADGSGYQHVWPPMNFGWQIIAGSLVGFFGAAFGSVGGVGGGGIFVPMLTLIIGFDPKSSTAISKCMITGAAGSTVYYNLRLRHPTLDAPLIDYDLALLFQPMLLLGISIGVIFNVVFADWMVTVLLIIIFLVTSTKAFMKGVETWKKETIMKKEALRHLEGNVIGLQEVSYKPLPSEPGNTGQMEPKDIVDREFPIMENVSWKELCLLLLVWMAFLAIQITKHHTKTCSTWYWVVNLLQIPVSLGVCSYEAVRLYKGRRVIASKGGEITVWKIHQLVIYCFLGIIAGIVGGLLGLGGGFVLGPLFLELGIPPQASSATATFAMTFSASMSVVEYYLLKRFPVPYALYFVAVAAIAAFVGQHVVRKLILLMGRASLIIFILASTIFVSAISLGGVGVSNMVWEIQQGEYMGFDNLCK</sequence>
<dbReference type="Pfam" id="PF01925">
    <property type="entry name" value="TauE"/>
    <property type="match status" value="2"/>
</dbReference>
<evidence type="ECO:0008006" key="9">
    <source>
        <dbReference type="Google" id="ProtNLM"/>
    </source>
</evidence>
<accession>A0A835VC41</accession>
<dbReference type="GO" id="GO:0016020">
    <property type="term" value="C:membrane"/>
    <property type="evidence" value="ECO:0007669"/>
    <property type="project" value="UniProtKB-SubCell"/>
</dbReference>
<evidence type="ECO:0000313" key="8">
    <source>
        <dbReference type="Proteomes" id="UP000639772"/>
    </source>
</evidence>
<evidence type="ECO:0000256" key="3">
    <source>
        <dbReference type="ARBA" id="ARBA00022692"/>
    </source>
</evidence>
<name>A0A835VC41_VANPL</name>
<keyword evidence="4 6" id="KW-1133">Transmembrane helix</keyword>
<reference evidence="7 8" key="1">
    <citation type="journal article" date="2020" name="Nat. Food">
        <title>A phased Vanilla planifolia genome enables genetic improvement of flavour and production.</title>
        <authorList>
            <person name="Hasing T."/>
            <person name="Tang H."/>
            <person name="Brym M."/>
            <person name="Khazi F."/>
            <person name="Huang T."/>
            <person name="Chambers A.H."/>
        </authorList>
    </citation>
    <scope>NUCLEOTIDE SEQUENCE [LARGE SCALE GENOMIC DNA]</scope>
    <source>
        <tissue evidence="7">Leaf</tissue>
    </source>
</reference>
<proteinExistence type="inferred from homology"/>
<gene>
    <name evidence="7" type="ORF">HPP92_007719</name>
</gene>
<organism evidence="7 8">
    <name type="scientific">Vanilla planifolia</name>
    <name type="common">Vanilla</name>
    <dbReference type="NCBI Taxonomy" id="51239"/>
    <lineage>
        <taxon>Eukaryota</taxon>
        <taxon>Viridiplantae</taxon>
        <taxon>Streptophyta</taxon>
        <taxon>Embryophyta</taxon>
        <taxon>Tracheophyta</taxon>
        <taxon>Spermatophyta</taxon>
        <taxon>Magnoliopsida</taxon>
        <taxon>Liliopsida</taxon>
        <taxon>Asparagales</taxon>
        <taxon>Orchidaceae</taxon>
        <taxon>Vanilloideae</taxon>
        <taxon>Vanilleae</taxon>
        <taxon>Vanilla</taxon>
    </lineage>
</organism>
<comment type="subcellular location">
    <subcellularLocation>
        <location evidence="1">Membrane</location>
        <topology evidence="1">Multi-pass membrane protein</topology>
    </subcellularLocation>
</comment>
<evidence type="ECO:0000256" key="4">
    <source>
        <dbReference type="ARBA" id="ARBA00022989"/>
    </source>
</evidence>